<evidence type="ECO:0000313" key="4">
    <source>
        <dbReference type="EMBL" id="TCJ30347.1"/>
    </source>
</evidence>
<dbReference type="InterPro" id="IPR052336">
    <property type="entry name" value="MlaD_Phospholipid_Transporter"/>
</dbReference>
<dbReference type="InterPro" id="IPR003399">
    <property type="entry name" value="Mce/MlaD"/>
</dbReference>
<dbReference type="InterPro" id="IPR005693">
    <property type="entry name" value="Mce"/>
</dbReference>
<feature type="domain" description="Mce/MlaD" evidence="2">
    <location>
        <begin position="39"/>
        <end position="114"/>
    </location>
</feature>
<feature type="domain" description="Mammalian cell entry C-terminal" evidence="3">
    <location>
        <begin position="122"/>
        <end position="278"/>
    </location>
</feature>
<dbReference type="Pfam" id="PF02470">
    <property type="entry name" value="MlaD"/>
    <property type="match status" value="1"/>
</dbReference>
<evidence type="ECO:0000313" key="5">
    <source>
        <dbReference type="Proteomes" id="UP000295453"/>
    </source>
</evidence>
<accession>A0A4R1CHW3</accession>
<feature type="compositionally biased region" description="Basic and acidic residues" evidence="1">
    <location>
        <begin position="358"/>
        <end position="373"/>
    </location>
</feature>
<dbReference type="Pfam" id="PF11887">
    <property type="entry name" value="Mce4_CUP1"/>
    <property type="match status" value="1"/>
</dbReference>
<feature type="region of interest" description="Disordered" evidence="1">
    <location>
        <begin position="332"/>
        <end position="381"/>
    </location>
</feature>
<dbReference type="Proteomes" id="UP000295453">
    <property type="component" value="Unassembled WGS sequence"/>
</dbReference>
<dbReference type="PANTHER" id="PTHR33371">
    <property type="entry name" value="INTERMEMBRANE PHOSPHOLIPID TRANSPORT SYSTEM BINDING PROTEIN MLAD-RELATED"/>
    <property type="match status" value="1"/>
</dbReference>
<dbReference type="InterPro" id="IPR024516">
    <property type="entry name" value="Mce_C"/>
</dbReference>
<proteinExistence type="predicted"/>
<dbReference type="PROSITE" id="PS51257">
    <property type="entry name" value="PROKAR_LIPOPROTEIN"/>
    <property type="match status" value="1"/>
</dbReference>
<name>A0A4R1CHW3_9ACTN</name>
<evidence type="ECO:0000259" key="3">
    <source>
        <dbReference type="Pfam" id="PF11887"/>
    </source>
</evidence>
<dbReference type="AlphaFoldDB" id="A0A4R1CHW3"/>
<reference evidence="4 5" key="1">
    <citation type="submission" date="2019-03" db="EMBL/GenBank/DDBJ databases">
        <authorList>
            <person name="Kim M.K.M."/>
        </authorList>
    </citation>
    <scope>NUCLEOTIDE SEQUENCE [LARGE SCALE GENOMIC DNA]</scope>
    <source>
        <strain evidence="4 5">18JY15-6</strain>
    </source>
</reference>
<protein>
    <submittedName>
        <fullName evidence="4">MCE family protein</fullName>
    </submittedName>
</protein>
<comment type="caution">
    <text evidence="4">The sequence shown here is derived from an EMBL/GenBank/DDBJ whole genome shotgun (WGS) entry which is preliminary data.</text>
</comment>
<dbReference type="GO" id="GO:0005576">
    <property type="term" value="C:extracellular region"/>
    <property type="evidence" value="ECO:0007669"/>
    <property type="project" value="TreeGrafter"/>
</dbReference>
<keyword evidence="5" id="KW-1185">Reference proteome</keyword>
<organism evidence="4 5">
    <name type="scientific">Nocardioides jejuensis</name>
    <dbReference type="NCBI Taxonomy" id="2502782"/>
    <lineage>
        <taxon>Bacteria</taxon>
        <taxon>Bacillati</taxon>
        <taxon>Actinomycetota</taxon>
        <taxon>Actinomycetes</taxon>
        <taxon>Propionibacteriales</taxon>
        <taxon>Nocardioidaceae</taxon>
        <taxon>Nocardioides</taxon>
    </lineage>
</organism>
<dbReference type="NCBIfam" id="TIGR00996">
    <property type="entry name" value="Mtu_fam_mce"/>
    <property type="match status" value="1"/>
</dbReference>
<evidence type="ECO:0000259" key="2">
    <source>
        <dbReference type="Pfam" id="PF02470"/>
    </source>
</evidence>
<dbReference type="RefSeq" id="WP_131581847.1">
    <property type="nucleotide sequence ID" value="NZ_SJZJ01000004.1"/>
</dbReference>
<dbReference type="EMBL" id="SJZJ01000004">
    <property type="protein sequence ID" value="TCJ30347.1"/>
    <property type="molecule type" value="Genomic_DNA"/>
</dbReference>
<gene>
    <name evidence="4" type="ORF">EPD65_03855</name>
</gene>
<sequence>MITRRTKIQLLIFAFITLLGCTFVGAKYARLDRFFYDSSYDVTGHFADSGGIYAGAEVAYRGVQVGQVKKLVATREGVDVVMAIDHGHDQIPSDTLAVVANRSALGEQYVDLQPRADGRPYLHEGSQVAEADTRTPIATATLLADVSRTVGGVDQDALKTTVGELGLAFKDTGSDLGQLIDTSDRFLKTATDNFDVTTALIRDGRTVLDGQLASADAIKGFAQDLSLFSTTVRGSDKDIRTLIDRGIVTAQTLKEFLHKYGVDLSELINNLVTTGEVVTAHLRGLRTILVAYPHVIEGGFTVIAKDPGAGGYAAHFGLVFTQKPPVCHQGYESTDRRGALDGSNRPMVMGAHCSEPASKSDPRGAQHAPRDRVAPATDSSPVVATYDMSTGKVTWTDEAPAEATFVPAPSGLGDESWKWLYLQPLGQ</sequence>
<dbReference type="OrthoDB" id="4741753at2"/>
<dbReference type="PANTHER" id="PTHR33371:SF16">
    <property type="entry name" value="MCE-FAMILY PROTEIN MCE3F"/>
    <property type="match status" value="1"/>
</dbReference>
<evidence type="ECO:0000256" key="1">
    <source>
        <dbReference type="SAM" id="MobiDB-lite"/>
    </source>
</evidence>